<feature type="region of interest" description="Disordered" evidence="1">
    <location>
        <begin position="84"/>
        <end position="120"/>
    </location>
</feature>
<sequence>MLKRTGKVCAKTDLGSNAAETGSGLGAEDTSYKRLDFEVHKDIEDMDKVGSLQENEGSLDAVGIAGILTFVGGKCKIQECQMKAGQKNSTRNLKNEISPSSQQPERSNSDSLPDSSTSGSEYRVLRQKYLLLEEESFALGGELRETEDEVKTLEEEKLALLDQLVVLEGLLDPSELH</sequence>
<evidence type="ECO:0000313" key="3">
    <source>
        <dbReference type="Proteomes" id="UP000327013"/>
    </source>
</evidence>
<dbReference type="EMBL" id="CM017321">
    <property type="protein sequence ID" value="KAE7995791.1"/>
    <property type="molecule type" value="Genomic_DNA"/>
</dbReference>
<feature type="compositionally biased region" description="Low complexity" evidence="1">
    <location>
        <begin position="109"/>
        <end position="120"/>
    </location>
</feature>
<keyword evidence="3" id="KW-1185">Reference proteome</keyword>
<gene>
    <name evidence="2" type="ORF">FH972_000559</name>
</gene>
<accession>A0A5N6QBG3</accession>
<evidence type="ECO:0000313" key="2">
    <source>
        <dbReference type="EMBL" id="KAE7995791.1"/>
    </source>
</evidence>
<dbReference type="PANTHER" id="PTHR37740:SF1">
    <property type="entry name" value="OS02G0193500 PROTEIN"/>
    <property type="match status" value="1"/>
</dbReference>
<organism evidence="2 3">
    <name type="scientific">Carpinus fangiana</name>
    <dbReference type="NCBI Taxonomy" id="176857"/>
    <lineage>
        <taxon>Eukaryota</taxon>
        <taxon>Viridiplantae</taxon>
        <taxon>Streptophyta</taxon>
        <taxon>Embryophyta</taxon>
        <taxon>Tracheophyta</taxon>
        <taxon>Spermatophyta</taxon>
        <taxon>Magnoliopsida</taxon>
        <taxon>eudicotyledons</taxon>
        <taxon>Gunneridae</taxon>
        <taxon>Pentapetalae</taxon>
        <taxon>rosids</taxon>
        <taxon>fabids</taxon>
        <taxon>Fagales</taxon>
        <taxon>Betulaceae</taxon>
        <taxon>Carpinus</taxon>
    </lineage>
</organism>
<dbReference type="PANTHER" id="PTHR37740">
    <property type="entry name" value="OS02G0193500 PROTEIN"/>
    <property type="match status" value="1"/>
</dbReference>
<feature type="compositionally biased region" description="Polar residues" evidence="1">
    <location>
        <begin position="86"/>
        <end position="106"/>
    </location>
</feature>
<proteinExistence type="predicted"/>
<reference evidence="2 3" key="1">
    <citation type="submission" date="2019-06" db="EMBL/GenBank/DDBJ databases">
        <title>A chromosomal-level reference genome of Carpinus fangiana (Coryloideae, Betulaceae).</title>
        <authorList>
            <person name="Yang X."/>
            <person name="Wang Z."/>
            <person name="Zhang L."/>
            <person name="Hao G."/>
            <person name="Liu J."/>
            <person name="Yang Y."/>
        </authorList>
    </citation>
    <scope>NUCLEOTIDE SEQUENCE [LARGE SCALE GENOMIC DNA]</scope>
    <source>
        <strain evidence="2">Cfa_2016G</strain>
        <tissue evidence="2">Leaf</tissue>
    </source>
</reference>
<evidence type="ECO:0000256" key="1">
    <source>
        <dbReference type="SAM" id="MobiDB-lite"/>
    </source>
</evidence>
<dbReference type="Proteomes" id="UP000327013">
    <property type="component" value="Chromosome 1"/>
</dbReference>
<dbReference type="AlphaFoldDB" id="A0A5N6QBG3"/>
<name>A0A5N6QBG3_9ROSI</name>
<protein>
    <submittedName>
        <fullName evidence="2">Uncharacterized protein</fullName>
    </submittedName>
</protein>
<dbReference type="OrthoDB" id="1742859at2759"/>